<dbReference type="OMA" id="DIGFVWV"/>
<reference evidence="3" key="1">
    <citation type="submission" date="2014-09" db="EMBL/GenBank/DDBJ databases">
        <authorList>
            <person name="Sharma Rahul"/>
            <person name="Thines Marco"/>
        </authorList>
    </citation>
    <scope>NUCLEOTIDE SEQUENCE [LARGE SCALE GENOMIC DNA]</scope>
</reference>
<organism evidence="2 3">
    <name type="scientific">Plasmopara halstedii</name>
    <name type="common">Downy mildew of sunflower</name>
    <dbReference type="NCBI Taxonomy" id="4781"/>
    <lineage>
        <taxon>Eukaryota</taxon>
        <taxon>Sar</taxon>
        <taxon>Stramenopiles</taxon>
        <taxon>Oomycota</taxon>
        <taxon>Peronosporomycetes</taxon>
        <taxon>Peronosporales</taxon>
        <taxon>Peronosporaceae</taxon>
        <taxon>Plasmopara</taxon>
    </lineage>
</organism>
<feature type="domain" description="Helicase-associated" evidence="1">
    <location>
        <begin position="114"/>
        <end position="185"/>
    </location>
</feature>
<proteinExistence type="predicted"/>
<keyword evidence="2" id="KW-0067">ATP-binding</keyword>
<dbReference type="OrthoDB" id="70932at2759"/>
<protein>
    <submittedName>
        <fullName evidence="2">Helicase-associated</fullName>
    </submittedName>
</protein>
<dbReference type="RefSeq" id="XP_024575418.1">
    <property type="nucleotide sequence ID" value="XM_024724553.1"/>
</dbReference>
<accession>A0A0P1AE05</accession>
<keyword evidence="2" id="KW-0347">Helicase</keyword>
<name>A0A0P1AE05_PLAHL</name>
<evidence type="ECO:0000259" key="1">
    <source>
        <dbReference type="Pfam" id="PF03457"/>
    </source>
</evidence>
<keyword evidence="2" id="KW-0378">Hydrolase</keyword>
<evidence type="ECO:0000313" key="3">
    <source>
        <dbReference type="Proteomes" id="UP000054928"/>
    </source>
</evidence>
<keyword evidence="3" id="KW-1185">Reference proteome</keyword>
<dbReference type="InterPro" id="IPR005114">
    <property type="entry name" value="Helicase_assoc"/>
</dbReference>
<dbReference type="EMBL" id="CCYD01000349">
    <property type="protein sequence ID" value="CEG39049.1"/>
    <property type="molecule type" value="Genomic_DNA"/>
</dbReference>
<dbReference type="GO" id="GO:0004386">
    <property type="term" value="F:helicase activity"/>
    <property type="evidence" value="ECO:0007669"/>
    <property type="project" value="UniProtKB-KW"/>
</dbReference>
<dbReference type="AlphaFoldDB" id="A0A0P1AE05"/>
<evidence type="ECO:0000313" key="2">
    <source>
        <dbReference type="EMBL" id="CEG39049.1"/>
    </source>
</evidence>
<dbReference type="PANTHER" id="PTHR37066:SF1">
    <property type="entry name" value="LNS2_PITP DOMAIN-CONTAINING PROTEIN"/>
    <property type="match status" value="1"/>
</dbReference>
<dbReference type="Proteomes" id="UP000054928">
    <property type="component" value="Unassembled WGS sequence"/>
</dbReference>
<dbReference type="GeneID" id="36404168"/>
<keyword evidence="2" id="KW-0547">Nucleotide-binding</keyword>
<dbReference type="STRING" id="4781.A0A0P1AE05"/>
<sequence length="445" mass="52515">MTTCHMQRQMLFRSRRFVSSKRTSNCFALLPTSLQVFYELNGHFLVPYNFQVPQSEYLNSTHNPWPKETRGLNLGRILRNFVHASNTERSMKIQSVRMQLDGIGFPKLRDWNQFQWEEVTLPALKTYKQIIGNLSVPRKFIVPERDQQWPNATWGLKLGAHVNTLRQSREKLTVQQVQDLADIGFIWTVADYKWNDLFMPALQHYRKLYGHSQVPQHFVVEADKESKWPTHLIGYRLGKVINSIRSSLALTDYVRQNRIELEKMGFYLRSTDHRWQKVILPAFQTYYQVYRNCNVKRDFVVPEKEPWPLSVRGINLGMIAQNIRYRGDYFLQVARDYETLEKIGFVWSAAAFKWQYVVLPALNTYVHLFGNAHVPTDFVVPSNNQWPERSHGFKLGAFVTCPKRRERFTDYIEIDRLHLEELGFFWSSFTLDNCKDNGGIEFLIE</sequence>
<dbReference type="PANTHER" id="PTHR37066">
    <property type="entry name" value="HELICASE-ASSOCIATED"/>
    <property type="match status" value="1"/>
</dbReference>
<dbReference type="Pfam" id="PF03457">
    <property type="entry name" value="HA"/>
    <property type="match status" value="1"/>
</dbReference>